<dbReference type="InterPro" id="IPR032710">
    <property type="entry name" value="NTF2-like_dom_sf"/>
</dbReference>
<dbReference type="InterPro" id="IPR007430">
    <property type="entry name" value="VirB8"/>
</dbReference>
<dbReference type="AlphaFoldDB" id="A0A378IW57"/>
<proteinExistence type="predicted"/>
<dbReference type="CDD" id="cd16424">
    <property type="entry name" value="VirB8"/>
    <property type="match status" value="1"/>
</dbReference>
<keyword evidence="2 5" id="KW-0812">Transmembrane</keyword>
<comment type="subcellular location">
    <subcellularLocation>
        <location evidence="1">Membrane</location>
        <topology evidence="1">Single-pass membrane protein</topology>
    </subcellularLocation>
</comment>
<dbReference type="Pfam" id="PF04335">
    <property type="entry name" value="VirB8"/>
    <property type="match status" value="1"/>
</dbReference>
<evidence type="ECO:0000256" key="4">
    <source>
        <dbReference type="ARBA" id="ARBA00023136"/>
    </source>
</evidence>
<dbReference type="SUPFAM" id="SSF54427">
    <property type="entry name" value="NTF2-like"/>
    <property type="match status" value="1"/>
</dbReference>
<feature type="domain" description="Bacterial virulence protein VirB8" evidence="6">
    <location>
        <begin position="19"/>
        <end position="226"/>
    </location>
</feature>
<keyword evidence="3 5" id="KW-1133">Transmembrane helix</keyword>
<dbReference type="GO" id="GO:0016020">
    <property type="term" value="C:membrane"/>
    <property type="evidence" value="ECO:0007669"/>
    <property type="project" value="UniProtKB-SubCell"/>
</dbReference>
<evidence type="ECO:0000256" key="5">
    <source>
        <dbReference type="SAM" id="Phobius"/>
    </source>
</evidence>
<dbReference type="EMBL" id="UGNY01000001">
    <property type="protein sequence ID" value="STX39293.1"/>
    <property type="molecule type" value="Genomic_DNA"/>
</dbReference>
<reference evidence="7 8" key="1">
    <citation type="submission" date="2018-06" db="EMBL/GenBank/DDBJ databases">
        <authorList>
            <consortium name="Pathogen Informatics"/>
            <person name="Doyle S."/>
        </authorList>
    </citation>
    <scope>NUCLEOTIDE SEQUENCE [LARGE SCALE GENOMIC DNA]</scope>
    <source>
        <strain evidence="7 8">NCTC11978</strain>
    </source>
</reference>
<protein>
    <submittedName>
        <fullName evidence="7">Type IV secretion system protein virB8</fullName>
    </submittedName>
</protein>
<keyword evidence="4 5" id="KW-0472">Membrane</keyword>
<accession>A0A378IW57</accession>
<evidence type="ECO:0000256" key="3">
    <source>
        <dbReference type="ARBA" id="ARBA00022989"/>
    </source>
</evidence>
<organism evidence="7 8">
    <name type="scientific">Legionella feeleii</name>
    <dbReference type="NCBI Taxonomy" id="453"/>
    <lineage>
        <taxon>Bacteria</taxon>
        <taxon>Pseudomonadati</taxon>
        <taxon>Pseudomonadota</taxon>
        <taxon>Gammaproteobacteria</taxon>
        <taxon>Legionellales</taxon>
        <taxon>Legionellaceae</taxon>
        <taxon>Legionella</taxon>
    </lineage>
</organism>
<sequence>MTTNETMTTQYKAYFDEANSWRADIVAARERELTLYRKFCIGLFASLAAALVGLTSLITRESVQPFLAIMDKRTGEVTTPTRLNTQSLVVNWKMVRHFVTTYVNDRESYNFLNINEPYLAVRAMSNEPVKAQVDQILRPELNPQSPIKTLGQHHYITTTIHSIAKLTRDNLLDIRFTTHTVNSETNKVEQNKAWRVTMKWELLNRNRSLSDWDTNPLGFTVTFYDKQPVVS</sequence>
<dbReference type="RefSeq" id="WP_115175811.1">
    <property type="nucleotide sequence ID" value="NZ_UGNY01000001.1"/>
</dbReference>
<dbReference type="Gene3D" id="3.10.450.230">
    <property type="entry name" value="VirB8 protein"/>
    <property type="match status" value="1"/>
</dbReference>
<evidence type="ECO:0000313" key="7">
    <source>
        <dbReference type="EMBL" id="STX39293.1"/>
    </source>
</evidence>
<evidence type="ECO:0000256" key="1">
    <source>
        <dbReference type="ARBA" id="ARBA00004167"/>
    </source>
</evidence>
<gene>
    <name evidence="7" type="primary">virB8_1</name>
    <name evidence="7" type="ORF">NCTC11978_02488</name>
</gene>
<feature type="transmembrane region" description="Helical" evidence="5">
    <location>
        <begin position="39"/>
        <end position="58"/>
    </location>
</feature>
<name>A0A378IW57_9GAMM</name>
<evidence type="ECO:0000256" key="2">
    <source>
        <dbReference type="ARBA" id="ARBA00022692"/>
    </source>
</evidence>
<evidence type="ECO:0000313" key="8">
    <source>
        <dbReference type="Proteomes" id="UP000254033"/>
    </source>
</evidence>
<dbReference type="Proteomes" id="UP000254033">
    <property type="component" value="Unassembled WGS sequence"/>
</dbReference>
<evidence type="ECO:0000259" key="6">
    <source>
        <dbReference type="Pfam" id="PF04335"/>
    </source>
</evidence>